<dbReference type="Pfam" id="PF01022">
    <property type="entry name" value="HTH_5"/>
    <property type="match status" value="1"/>
</dbReference>
<dbReference type="SUPFAM" id="SSF46785">
    <property type="entry name" value="Winged helix' DNA-binding domain"/>
    <property type="match status" value="1"/>
</dbReference>
<dbReference type="InterPro" id="IPR036390">
    <property type="entry name" value="WH_DNA-bd_sf"/>
</dbReference>
<accession>A0A9J6PFW6</accession>
<dbReference type="EMBL" id="JAMZFT010000003">
    <property type="protein sequence ID" value="MCP1337366.1"/>
    <property type="molecule type" value="Genomic_DNA"/>
</dbReference>
<dbReference type="InterPro" id="IPR001845">
    <property type="entry name" value="HTH_ArsR_DNA-bd_dom"/>
</dbReference>
<dbReference type="InterPro" id="IPR036388">
    <property type="entry name" value="WH-like_DNA-bd_sf"/>
</dbReference>
<dbReference type="InterPro" id="IPR011991">
    <property type="entry name" value="ArsR-like_HTH"/>
</dbReference>
<keyword evidence="6" id="KW-1185">Reference proteome</keyword>
<dbReference type="RefSeq" id="WP_269333334.1">
    <property type="nucleotide sequence ID" value="NZ_JAMZFT010000003.1"/>
</dbReference>
<evidence type="ECO:0000259" key="4">
    <source>
        <dbReference type="PROSITE" id="PS50987"/>
    </source>
</evidence>
<evidence type="ECO:0000313" key="5">
    <source>
        <dbReference type="EMBL" id="MCP1337366.1"/>
    </source>
</evidence>
<dbReference type="GO" id="GO:0003700">
    <property type="term" value="F:DNA-binding transcription factor activity"/>
    <property type="evidence" value="ECO:0007669"/>
    <property type="project" value="InterPro"/>
</dbReference>
<name>A0A9J6PFW6_9PROT</name>
<dbReference type="Proteomes" id="UP001055804">
    <property type="component" value="Unassembled WGS sequence"/>
</dbReference>
<dbReference type="CDD" id="cd00090">
    <property type="entry name" value="HTH_ARSR"/>
    <property type="match status" value="1"/>
</dbReference>
<dbReference type="AlphaFoldDB" id="A0A9J6PFW6"/>
<dbReference type="PRINTS" id="PR00778">
    <property type="entry name" value="HTHARSR"/>
</dbReference>
<dbReference type="PANTHER" id="PTHR43132">
    <property type="entry name" value="ARSENICAL RESISTANCE OPERON REPRESSOR ARSR-RELATED"/>
    <property type="match status" value="1"/>
</dbReference>
<evidence type="ECO:0000256" key="1">
    <source>
        <dbReference type="ARBA" id="ARBA00023015"/>
    </source>
</evidence>
<dbReference type="PANTHER" id="PTHR43132:SF2">
    <property type="entry name" value="ARSENICAL RESISTANCE OPERON REPRESSOR ARSR-RELATED"/>
    <property type="match status" value="1"/>
</dbReference>
<evidence type="ECO:0000313" key="6">
    <source>
        <dbReference type="Proteomes" id="UP001055804"/>
    </source>
</evidence>
<protein>
    <submittedName>
        <fullName evidence="5">Metalloregulator ArsR/SmtB family transcription factor</fullName>
    </submittedName>
</protein>
<comment type="caution">
    <text evidence="5">The sequence shown here is derived from an EMBL/GenBank/DDBJ whole genome shotgun (WGS) entry which is preliminary data.</text>
</comment>
<keyword evidence="1" id="KW-0805">Transcription regulation</keyword>
<keyword evidence="2" id="KW-0238">DNA-binding</keyword>
<reference evidence="5" key="1">
    <citation type="submission" date="2022-06" db="EMBL/GenBank/DDBJ databases">
        <title>Isolation and Genomics of Futiania mangrovii gen. nov., sp. nov., a Rare and Metabolically-versatile member in the Class Alphaproteobacteria.</title>
        <authorList>
            <person name="Liu L."/>
            <person name="Huang W.-C."/>
            <person name="Pan J."/>
            <person name="Li J."/>
            <person name="Huang Y."/>
            <person name="Du H."/>
            <person name="Liu Y."/>
            <person name="Li M."/>
        </authorList>
    </citation>
    <scope>NUCLEOTIDE SEQUENCE</scope>
    <source>
        <strain evidence="5">FT118</strain>
    </source>
</reference>
<evidence type="ECO:0000256" key="3">
    <source>
        <dbReference type="ARBA" id="ARBA00023163"/>
    </source>
</evidence>
<sequence length="114" mass="12906">MDVAEVILPSPNPEVMATHAREARDFLKALAHESRLMILCMLCRREMTVAELCAALDQRQPAVSQQLARLREENLVTIRREGKHIHYSIASEDARTVVSLLYDIFCKPAEKDGC</sequence>
<keyword evidence="3" id="KW-0804">Transcription</keyword>
<dbReference type="Gene3D" id="1.10.10.10">
    <property type="entry name" value="Winged helix-like DNA-binding domain superfamily/Winged helix DNA-binding domain"/>
    <property type="match status" value="1"/>
</dbReference>
<dbReference type="InterPro" id="IPR051011">
    <property type="entry name" value="Metal_resp_trans_reg"/>
</dbReference>
<gene>
    <name evidence="5" type="ORF">NJQ99_13165</name>
</gene>
<evidence type="ECO:0000256" key="2">
    <source>
        <dbReference type="ARBA" id="ARBA00023125"/>
    </source>
</evidence>
<dbReference type="GO" id="GO:0003677">
    <property type="term" value="F:DNA binding"/>
    <property type="evidence" value="ECO:0007669"/>
    <property type="project" value="UniProtKB-KW"/>
</dbReference>
<organism evidence="5 6">
    <name type="scientific">Futiania mangrovi</name>
    <dbReference type="NCBI Taxonomy" id="2959716"/>
    <lineage>
        <taxon>Bacteria</taxon>
        <taxon>Pseudomonadati</taxon>
        <taxon>Pseudomonadota</taxon>
        <taxon>Alphaproteobacteria</taxon>
        <taxon>Futianiales</taxon>
        <taxon>Futianiaceae</taxon>
        <taxon>Futiania</taxon>
    </lineage>
</organism>
<proteinExistence type="predicted"/>
<feature type="domain" description="HTH arsR-type" evidence="4">
    <location>
        <begin position="15"/>
        <end position="109"/>
    </location>
</feature>
<dbReference type="SMART" id="SM00418">
    <property type="entry name" value="HTH_ARSR"/>
    <property type="match status" value="1"/>
</dbReference>
<dbReference type="PROSITE" id="PS50987">
    <property type="entry name" value="HTH_ARSR_2"/>
    <property type="match status" value="1"/>
</dbReference>
<dbReference type="NCBIfam" id="NF033788">
    <property type="entry name" value="HTH_metalloreg"/>
    <property type="match status" value="1"/>
</dbReference>